<evidence type="ECO:0000256" key="4">
    <source>
        <dbReference type="ARBA" id="ARBA00048267"/>
    </source>
</evidence>
<dbReference type="CDD" id="cd17541">
    <property type="entry name" value="REC_CheB-like"/>
    <property type="match status" value="1"/>
</dbReference>
<dbReference type="HAMAP" id="MF_00099">
    <property type="entry name" value="CheB_chemtxs"/>
    <property type="match status" value="1"/>
</dbReference>
<dbReference type="InterPro" id="IPR000673">
    <property type="entry name" value="Sig_transdc_resp-reg_Me-estase"/>
</dbReference>
<comment type="similarity">
    <text evidence="5">Belongs to the CheB family.</text>
</comment>
<dbReference type="SUPFAM" id="SSF52172">
    <property type="entry name" value="CheY-like"/>
    <property type="match status" value="1"/>
</dbReference>
<keyword evidence="11" id="KW-1185">Reference proteome</keyword>
<evidence type="ECO:0000256" key="7">
    <source>
        <dbReference type="PROSITE-ProRule" id="PRU00169"/>
    </source>
</evidence>
<dbReference type="Gene3D" id="3.40.50.180">
    <property type="entry name" value="Methylesterase CheB, C-terminal domain"/>
    <property type="match status" value="1"/>
</dbReference>
<dbReference type="InterPro" id="IPR008248">
    <property type="entry name" value="CheB-like"/>
</dbReference>
<evidence type="ECO:0000259" key="9">
    <source>
        <dbReference type="PROSITE" id="PS50122"/>
    </source>
</evidence>
<keyword evidence="5 7" id="KW-0597">Phosphoprotein</keyword>
<gene>
    <name evidence="5" type="primary">cheB</name>
    <name evidence="10" type="ORF">SAMN05444002_1318</name>
</gene>
<dbReference type="PANTHER" id="PTHR42872">
    <property type="entry name" value="PROTEIN-GLUTAMATE METHYLESTERASE/PROTEIN-GLUTAMINE GLUTAMINASE"/>
    <property type="match status" value="1"/>
</dbReference>
<evidence type="ECO:0000256" key="2">
    <source>
        <dbReference type="ARBA" id="ARBA00022500"/>
    </source>
</evidence>
<evidence type="ECO:0000313" key="10">
    <source>
        <dbReference type="EMBL" id="SIN89525.1"/>
    </source>
</evidence>
<dbReference type="Pfam" id="PF01339">
    <property type="entry name" value="CheB_methylest"/>
    <property type="match status" value="1"/>
</dbReference>
<dbReference type="EMBL" id="FSRL01000001">
    <property type="protein sequence ID" value="SIN89525.1"/>
    <property type="molecule type" value="Genomic_DNA"/>
</dbReference>
<comment type="catalytic activity">
    <reaction evidence="5">
        <text>L-glutaminyl-[protein] + H2O = L-glutamyl-[protein] + NH4(+)</text>
        <dbReference type="Rhea" id="RHEA:16441"/>
        <dbReference type="Rhea" id="RHEA-COMP:10207"/>
        <dbReference type="Rhea" id="RHEA-COMP:10208"/>
        <dbReference type="ChEBI" id="CHEBI:15377"/>
        <dbReference type="ChEBI" id="CHEBI:28938"/>
        <dbReference type="ChEBI" id="CHEBI:29973"/>
        <dbReference type="ChEBI" id="CHEBI:30011"/>
        <dbReference type="EC" id="3.5.1.44"/>
    </reaction>
</comment>
<dbReference type="GO" id="GO:0005737">
    <property type="term" value="C:cytoplasm"/>
    <property type="evidence" value="ECO:0007669"/>
    <property type="project" value="UniProtKB-SubCell"/>
</dbReference>
<keyword evidence="1 5" id="KW-0963">Cytoplasm</keyword>
<dbReference type="GO" id="GO:0006935">
    <property type="term" value="P:chemotaxis"/>
    <property type="evidence" value="ECO:0007669"/>
    <property type="project" value="UniProtKB-UniRule"/>
</dbReference>
<feature type="active site" evidence="5 6">
    <location>
        <position position="185"/>
    </location>
</feature>
<accession>A0A1N6F2N6</accession>
<comment type="domain">
    <text evidence="5">Contains a C-terminal catalytic domain, and an N-terminal region which modulates catalytic activity.</text>
</comment>
<dbReference type="STRING" id="1217970.SAMN05444002_1318"/>
<comment type="subcellular location">
    <subcellularLocation>
        <location evidence="5">Cytoplasm</location>
    </subcellularLocation>
</comment>
<comment type="PTM">
    <text evidence="5">Phosphorylated by CheA. Phosphorylation of the N-terminal regulatory domain activates the methylesterase activity.</text>
</comment>
<comment type="function">
    <text evidence="5">Involved in chemotaxis. Part of a chemotaxis signal transduction system that modulates chemotaxis in response to various stimuli. Catalyzes the demethylation of specific methylglutamate residues introduced into the chemoreceptors (methyl-accepting chemotaxis proteins or MCP) by CheR. Also mediates the irreversible deamidation of specific glutamine residues to glutamic acid.</text>
</comment>
<dbReference type="OrthoDB" id="9793421at2"/>
<dbReference type="Gene3D" id="3.40.50.2300">
    <property type="match status" value="1"/>
</dbReference>
<feature type="active site" evidence="5 6">
    <location>
        <position position="159"/>
    </location>
</feature>
<keyword evidence="3 5" id="KW-0378">Hydrolase</keyword>
<organism evidence="10 11">
    <name type="scientific">Vannielia litorea</name>
    <dbReference type="NCBI Taxonomy" id="1217970"/>
    <lineage>
        <taxon>Bacteria</taxon>
        <taxon>Pseudomonadati</taxon>
        <taxon>Pseudomonadota</taxon>
        <taxon>Alphaproteobacteria</taxon>
        <taxon>Rhodobacterales</taxon>
        <taxon>Paracoccaceae</taxon>
        <taxon>Vannielia</taxon>
    </lineage>
</organism>
<feature type="active site" evidence="5 6">
    <location>
        <position position="284"/>
    </location>
</feature>
<sequence>MAEKRRVVIVDDSPSMRAMLARLLLSDGRFDVVGEAGDPFEARSVIKATRPHVVTLDVEMPRMDGLSFLEKIISLRPLPVVMLSSGTGPGSDLAVEALARGAIDCLGKDGFGGRDTAGEVADRIFEASLARVEPRASRPAAPDHTRFRWNGRIVLIGSSTGGVEALERVLGAMPPNAPPIVVVQHMPAPFMESLARRLSGLIAPRVVLARPGLELAQGMVVFAPGGPCHLELQIGAGVGTLPQCRLTEGDLVSGHRPSVDRLFHSAIGLAPQLLAILLTGMGRDGAAGMLELRAGGARSLAQSKESSTVWGMPRVAWETGAAEALVPLDRVGDEILAICGKQPVAIG</sequence>
<evidence type="ECO:0000256" key="1">
    <source>
        <dbReference type="ARBA" id="ARBA00022490"/>
    </source>
</evidence>
<dbReference type="SMART" id="SM00448">
    <property type="entry name" value="REC"/>
    <property type="match status" value="1"/>
</dbReference>
<dbReference type="GO" id="GO:0050568">
    <property type="term" value="F:protein-glutamine glutaminase activity"/>
    <property type="evidence" value="ECO:0007669"/>
    <property type="project" value="UniProtKB-UniRule"/>
</dbReference>
<feature type="modified residue" description="4-aspartylphosphate" evidence="5 7">
    <location>
        <position position="57"/>
    </location>
</feature>
<dbReference type="GO" id="GO:0008984">
    <property type="term" value="F:protein-glutamate methylesterase activity"/>
    <property type="evidence" value="ECO:0007669"/>
    <property type="project" value="UniProtKB-UniRule"/>
</dbReference>
<dbReference type="GO" id="GO:0000156">
    <property type="term" value="F:phosphorelay response regulator activity"/>
    <property type="evidence" value="ECO:0007669"/>
    <property type="project" value="InterPro"/>
</dbReference>
<dbReference type="InterPro" id="IPR035909">
    <property type="entry name" value="CheB_C"/>
</dbReference>
<proteinExistence type="inferred from homology"/>
<dbReference type="AlphaFoldDB" id="A0A1N6F2N6"/>
<dbReference type="Proteomes" id="UP000184932">
    <property type="component" value="Unassembled WGS sequence"/>
</dbReference>
<dbReference type="InterPro" id="IPR011006">
    <property type="entry name" value="CheY-like_superfamily"/>
</dbReference>
<keyword evidence="2 5" id="KW-0145">Chemotaxis</keyword>
<dbReference type="PIRSF" id="PIRSF000876">
    <property type="entry name" value="RR_chemtxs_CheB"/>
    <property type="match status" value="1"/>
</dbReference>
<evidence type="ECO:0000313" key="11">
    <source>
        <dbReference type="Proteomes" id="UP000184932"/>
    </source>
</evidence>
<dbReference type="PROSITE" id="PS50122">
    <property type="entry name" value="CHEB"/>
    <property type="match status" value="1"/>
</dbReference>
<dbReference type="PROSITE" id="PS50110">
    <property type="entry name" value="RESPONSE_REGULATORY"/>
    <property type="match status" value="1"/>
</dbReference>
<dbReference type="EC" id="3.5.1.44" evidence="5"/>
<dbReference type="RefSeq" id="WP_074255404.1">
    <property type="nucleotide sequence ID" value="NZ_FSRL01000001.1"/>
</dbReference>
<dbReference type="InterPro" id="IPR001789">
    <property type="entry name" value="Sig_transdc_resp-reg_receiver"/>
</dbReference>
<evidence type="ECO:0000256" key="3">
    <source>
        <dbReference type="ARBA" id="ARBA00022801"/>
    </source>
</evidence>
<dbReference type="EC" id="3.1.1.61" evidence="5"/>
<evidence type="ECO:0000256" key="6">
    <source>
        <dbReference type="PROSITE-ProRule" id="PRU00050"/>
    </source>
</evidence>
<name>A0A1N6F2N6_9RHOB</name>
<comment type="catalytic activity">
    <reaction evidence="4 5">
        <text>[protein]-L-glutamate 5-O-methyl ester + H2O = L-glutamyl-[protein] + methanol + H(+)</text>
        <dbReference type="Rhea" id="RHEA:23236"/>
        <dbReference type="Rhea" id="RHEA-COMP:10208"/>
        <dbReference type="Rhea" id="RHEA-COMP:10311"/>
        <dbReference type="ChEBI" id="CHEBI:15377"/>
        <dbReference type="ChEBI" id="CHEBI:15378"/>
        <dbReference type="ChEBI" id="CHEBI:17790"/>
        <dbReference type="ChEBI" id="CHEBI:29973"/>
        <dbReference type="ChEBI" id="CHEBI:82795"/>
        <dbReference type="EC" id="3.1.1.61"/>
    </reaction>
</comment>
<protein>
    <recommendedName>
        <fullName evidence="5">Protein-glutamate methylesterase/protein-glutamine glutaminase</fullName>
        <ecNumber evidence="5">3.1.1.61</ecNumber>
        <ecNumber evidence="5">3.5.1.44</ecNumber>
    </recommendedName>
</protein>
<reference evidence="11" key="1">
    <citation type="submission" date="2016-11" db="EMBL/GenBank/DDBJ databases">
        <authorList>
            <person name="Varghese N."/>
            <person name="Submissions S."/>
        </authorList>
    </citation>
    <scope>NUCLEOTIDE SEQUENCE [LARGE SCALE GENOMIC DNA]</scope>
    <source>
        <strain evidence="11">DSM 29440</strain>
    </source>
</reference>
<dbReference type="Pfam" id="PF00072">
    <property type="entry name" value="Response_reg"/>
    <property type="match status" value="1"/>
</dbReference>
<dbReference type="PANTHER" id="PTHR42872:SF6">
    <property type="entry name" value="PROTEIN-GLUTAMATE METHYLESTERASE_PROTEIN-GLUTAMINE GLUTAMINASE"/>
    <property type="match status" value="1"/>
</dbReference>
<dbReference type="NCBIfam" id="NF001965">
    <property type="entry name" value="PRK00742.1"/>
    <property type="match status" value="1"/>
</dbReference>
<feature type="domain" description="CheB-type methylesterase" evidence="9">
    <location>
        <begin position="152"/>
        <end position="342"/>
    </location>
</feature>
<evidence type="ECO:0000256" key="5">
    <source>
        <dbReference type="HAMAP-Rule" id="MF_00099"/>
    </source>
</evidence>
<dbReference type="SUPFAM" id="SSF52738">
    <property type="entry name" value="Methylesterase CheB, C-terminal domain"/>
    <property type="match status" value="1"/>
</dbReference>
<dbReference type="CDD" id="cd16432">
    <property type="entry name" value="CheB_Rec"/>
    <property type="match status" value="1"/>
</dbReference>
<evidence type="ECO:0000259" key="8">
    <source>
        <dbReference type="PROSITE" id="PS50110"/>
    </source>
</evidence>
<feature type="domain" description="Response regulatory" evidence="8">
    <location>
        <begin position="6"/>
        <end position="123"/>
    </location>
</feature>